<comment type="caution">
    <text evidence="1">The sequence shown here is derived from an EMBL/GenBank/DDBJ whole genome shotgun (WGS) entry which is preliminary data.</text>
</comment>
<keyword evidence="2" id="KW-1185">Reference proteome</keyword>
<dbReference type="Proteomes" id="UP000004263">
    <property type="component" value="Unassembled WGS sequence"/>
</dbReference>
<dbReference type="InterPro" id="IPR006311">
    <property type="entry name" value="TAT_signal"/>
</dbReference>
<evidence type="ECO:0008006" key="3">
    <source>
        <dbReference type="Google" id="ProtNLM"/>
    </source>
</evidence>
<accession>Q1N469</accession>
<dbReference type="AlphaFoldDB" id="Q1N469"/>
<reference evidence="1 2" key="1">
    <citation type="submission" date="2006-03" db="EMBL/GenBank/DDBJ databases">
        <authorList>
            <person name="Pinhassi J."/>
            <person name="Pedros-Alio C."/>
            <person name="Ferriera S."/>
            <person name="Johnson J."/>
            <person name="Kravitz S."/>
            <person name="Halpern A."/>
            <person name="Remington K."/>
            <person name="Beeson K."/>
            <person name="Tran B."/>
            <person name="Rogers Y.-H."/>
            <person name="Friedman R."/>
            <person name="Venter J.C."/>
        </authorList>
    </citation>
    <scope>NUCLEOTIDE SEQUENCE [LARGE SCALE GENOMIC DNA]</scope>
    <source>
        <strain evidence="1 2">RED65</strain>
    </source>
</reference>
<dbReference type="RefSeq" id="WP_007018067.1">
    <property type="nucleotide sequence ID" value="NZ_CH724115.1"/>
</dbReference>
<dbReference type="HOGENOM" id="CLU_114930_0_0_6"/>
<gene>
    <name evidence="1" type="ORF">RED65_14907</name>
</gene>
<evidence type="ECO:0000313" key="2">
    <source>
        <dbReference type="Proteomes" id="UP000004263"/>
    </source>
</evidence>
<protein>
    <recommendedName>
        <fullName evidence="3">Twin-arginine translocation pathway signal</fullName>
    </recommendedName>
</protein>
<organism evidence="1 2">
    <name type="scientific">Bermanella marisrubri</name>
    <dbReference type="NCBI Taxonomy" id="207949"/>
    <lineage>
        <taxon>Bacteria</taxon>
        <taxon>Pseudomonadati</taxon>
        <taxon>Pseudomonadota</taxon>
        <taxon>Gammaproteobacteria</taxon>
        <taxon>Oceanospirillales</taxon>
        <taxon>Oceanospirillaceae</taxon>
        <taxon>Bermanella</taxon>
    </lineage>
</organism>
<dbReference type="PROSITE" id="PS51257">
    <property type="entry name" value="PROKAR_LIPOPROTEIN"/>
    <property type="match status" value="1"/>
</dbReference>
<dbReference type="EMBL" id="AAQH01000003">
    <property type="protein sequence ID" value="EAT12996.1"/>
    <property type="molecule type" value="Genomic_DNA"/>
</dbReference>
<dbReference type="STRING" id="207949.RED65_14907"/>
<dbReference type="PROSITE" id="PS51318">
    <property type="entry name" value="TAT"/>
    <property type="match status" value="1"/>
</dbReference>
<name>Q1N469_9GAMM</name>
<proteinExistence type="predicted"/>
<sequence length="184" mass="20701">MMNRRQFLQLGATSTVALTATSITATLTGCSESLPANSNYRVLRAKDREFIIAVAPVMLQGHFPEDPIQRETVLNSMLKNIDTAIFNLGPHNQKQFKDLLTLLNFGLSRGLTTGVWSQWKNANDDEISNFLNRWRDSGFELFNMAYNGLNKLMAATFYGHPIGWQLARYPGPPYADTLITKNNN</sequence>
<dbReference type="OrthoDB" id="6398409at2"/>
<evidence type="ECO:0000313" key="1">
    <source>
        <dbReference type="EMBL" id="EAT12996.1"/>
    </source>
</evidence>